<proteinExistence type="predicted"/>
<dbReference type="EMBL" id="JAJA02000001">
    <property type="protein sequence ID" value="KWS02922.1"/>
    <property type="molecule type" value="Genomic_DNA"/>
</dbReference>
<dbReference type="Proteomes" id="UP000023435">
    <property type="component" value="Unassembled WGS sequence"/>
</dbReference>
<dbReference type="OrthoDB" id="21516at2"/>
<dbReference type="GO" id="GO:0005829">
    <property type="term" value="C:cytosol"/>
    <property type="evidence" value="ECO:0007669"/>
    <property type="project" value="TreeGrafter"/>
</dbReference>
<dbReference type="PROSITE" id="PS50851">
    <property type="entry name" value="CHEW"/>
    <property type="match status" value="1"/>
</dbReference>
<feature type="domain" description="CheW-like" evidence="4">
    <location>
        <begin position="45"/>
        <end position="197"/>
    </location>
</feature>
<comment type="caution">
    <text evidence="5">The sequence shown here is derived from an EMBL/GenBank/DDBJ whole genome shotgun (WGS) entry which is preliminary data.</text>
</comment>
<evidence type="ECO:0000256" key="3">
    <source>
        <dbReference type="ARBA" id="ARBA00022490"/>
    </source>
</evidence>
<dbReference type="InterPro" id="IPR002545">
    <property type="entry name" value="CheW-lke_dom"/>
</dbReference>
<comment type="subcellular location">
    <subcellularLocation>
        <location evidence="1">Cytoplasm</location>
    </subcellularLocation>
</comment>
<dbReference type="InterPro" id="IPR036061">
    <property type="entry name" value="CheW-like_dom_sf"/>
</dbReference>
<accession>A0A108U5H4</accession>
<gene>
    <name evidence="5" type="ORF">AZ78_0468</name>
</gene>
<dbReference type="GO" id="GO:0007165">
    <property type="term" value="P:signal transduction"/>
    <property type="evidence" value="ECO:0007669"/>
    <property type="project" value="InterPro"/>
</dbReference>
<evidence type="ECO:0000313" key="6">
    <source>
        <dbReference type="Proteomes" id="UP000023435"/>
    </source>
</evidence>
<dbReference type="RefSeq" id="WP_051547373.1">
    <property type="nucleotide sequence ID" value="NZ_JAJA02000001.1"/>
</dbReference>
<dbReference type="InterPro" id="IPR039315">
    <property type="entry name" value="CheW"/>
</dbReference>
<evidence type="ECO:0000259" key="4">
    <source>
        <dbReference type="PROSITE" id="PS50851"/>
    </source>
</evidence>
<keyword evidence="3" id="KW-0963">Cytoplasm</keyword>
<dbReference type="SMART" id="SM00260">
    <property type="entry name" value="CheW"/>
    <property type="match status" value="1"/>
</dbReference>
<dbReference type="Gene3D" id="2.40.50.180">
    <property type="entry name" value="CheA-289, Domain 4"/>
    <property type="match status" value="1"/>
</dbReference>
<keyword evidence="6" id="KW-1185">Reference proteome</keyword>
<dbReference type="PANTHER" id="PTHR22617">
    <property type="entry name" value="CHEMOTAXIS SENSOR HISTIDINE KINASE-RELATED"/>
    <property type="match status" value="1"/>
</dbReference>
<organism evidence="5 6">
    <name type="scientific">Lysobacter capsici AZ78</name>
    <dbReference type="NCBI Taxonomy" id="1444315"/>
    <lineage>
        <taxon>Bacteria</taxon>
        <taxon>Pseudomonadati</taxon>
        <taxon>Pseudomonadota</taxon>
        <taxon>Gammaproteobacteria</taxon>
        <taxon>Lysobacterales</taxon>
        <taxon>Lysobacteraceae</taxon>
        <taxon>Lysobacter</taxon>
    </lineage>
</organism>
<dbReference type="PANTHER" id="PTHR22617:SF45">
    <property type="entry name" value="CHEMOTAXIS PROTEIN CHEW"/>
    <property type="match status" value="1"/>
</dbReference>
<dbReference type="Gene3D" id="2.30.30.40">
    <property type="entry name" value="SH3 Domains"/>
    <property type="match status" value="1"/>
</dbReference>
<evidence type="ECO:0000313" key="5">
    <source>
        <dbReference type="EMBL" id="KWS02922.1"/>
    </source>
</evidence>
<evidence type="ECO:0000256" key="2">
    <source>
        <dbReference type="ARBA" id="ARBA00021483"/>
    </source>
</evidence>
<dbReference type="AlphaFoldDB" id="A0A108U5H4"/>
<evidence type="ECO:0000256" key="1">
    <source>
        <dbReference type="ARBA" id="ARBA00004496"/>
    </source>
</evidence>
<sequence>MTDHPAIDASASAVAQLLGRAPDSDALSRATGEVATQADDLRALTRSLFVFRLRGEWLGLPAAIVDEVLEPRPIHSLPHRREGLVRGLVNVRGQLTVCVALESLLQIDAARADPERSAAGAASVLGRRLVVLSMQDQRLAFESDEVHGAHRYDPALVGEVPGTVALASAAFSTGVLAMQARSVGLLDDGLMLSAINRRLG</sequence>
<reference evidence="5 6" key="1">
    <citation type="journal article" date="2014" name="Genome Announc.">
        <title>Draft Genome Sequence of Lysobacter capsici AZ78, a Bacterium Antagonistic to Plant-Pathogenic Oomycetes.</title>
        <authorList>
            <person name="Puopolo G."/>
            <person name="Sonego P."/>
            <person name="Engelen K."/>
            <person name="Pertot I."/>
        </authorList>
    </citation>
    <scope>NUCLEOTIDE SEQUENCE [LARGE SCALE GENOMIC DNA]</scope>
    <source>
        <strain evidence="5 6">AZ78</strain>
    </source>
</reference>
<dbReference type="GO" id="GO:0006935">
    <property type="term" value="P:chemotaxis"/>
    <property type="evidence" value="ECO:0007669"/>
    <property type="project" value="InterPro"/>
</dbReference>
<name>A0A108U5H4_9GAMM</name>
<protein>
    <recommendedName>
        <fullName evidence="2">Chemotaxis protein CheW</fullName>
    </recommendedName>
</protein>
<dbReference type="SUPFAM" id="SSF50341">
    <property type="entry name" value="CheW-like"/>
    <property type="match status" value="1"/>
</dbReference>
<dbReference type="Pfam" id="PF01584">
    <property type="entry name" value="CheW"/>
    <property type="match status" value="1"/>
</dbReference>